<evidence type="ECO:0000256" key="1">
    <source>
        <dbReference type="SAM" id="Coils"/>
    </source>
</evidence>
<comment type="caution">
    <text evidence="3">The sequence shown here is derived from an EMBL/GenBank/DDBJ whole genome shotgun (WGS) entry which is preliminary data.</text>
</comment>
<organism evidence="3 4">
    <name type="scientific">Pythium insidiosum</name>
    <name type="common">Pythiosis disease agent</name>
    <dbReference type="NCBI Taxonomy" id="114742"/>
    <lineage>
        <taxon>Eukaryota</taxon>
        <taxon>Sar</taxon>
        <taxon>Stramenopiles</taxon>
        <taxon>Oomycota</taxon>
        <taxon>Peronosporomycetes</taxon>
        <taxon>Pythiales</taxon>
        <taxon>Pythiaceae</taxon>
        <taxon>Pythium</taxon>
    </lineage>
</organism>
<evidence type="ECO:0000259" key="2">
    <source>
        <dbReference type="SMART" id="SM00065"/>
    </source>
</evidence>
<evidence type="ECO:0000313" key="3">
    <source>
        <dbReference type="EMBL" id="KAJ0400674.1"/>
    </source>
</evidence>
<dbReference type="InterPro" id="IPR029016">
    <property type="entry name" value="GAF-like_dom_sf"/>
</dbReference>
<protein>
    <recommendedName>
        <fullName evidence="2">GAF domain-containing protein</fullName>
    </recommendedName>
</protein>
<dbReference type="Gene3D" id="3.30.450.40">
    <property type="match status" value="3"/>
</dbReference>
<dbReference type="SMART" id="SM00065">
    <property type="entry name" value="GAF"/>
    <property type="match status" value="1"/>
</dbReference>
<proteinExistence type="predicted"/>
<feature type="domain" description="GAF" evidence="2">
    <location>
        <begin position="256"/>
        <end position="403"/>
    </location>
</feature>
<keyword evidence="4" id="KW-1185">Reference proteome</keyword>
<dbReference type="InterPro" id="IPR003018">
    <property type="entry name" value="GAF"/>
</dbReference>
<keyword evidence="1" id="KW-0175">Coiled coil</keyword>
<evidence type="ECO:0000313" key="4">
    <source>
        <dbReference type="Proteomes" id="UP001209570"/>
    </source>
</evidence>
<dbReference type="AlphaFoldDB" id="A0AAD5MAJ1"/>
<sequence>MKTIDTVELENGTKMVRVPLGALKAAIEGVRGGVAQKKKLEADIARADAEAKALEVTLQKRQDQLDKCSAFRPDAPRPNQPRGANPRAFFRQRSRSVLFSSSMRDLVGELADEMNQLIAREDNIRALMDATRDLCQKSEFEDVIGSAIRAAQSVISAEKYTLGILNEKKDTLELYSNPPVVLPGRSFMEEGCLVVDSNTTFGRVVLTGKPLEVDEVGESDVVDLFEDQLDMLEFDPQALLCAPIFNVHGIMVAETNSSSVLDQIIAVSYELLNAEKIQLYVRDEGTEEFYIACSGEGVAKDEYHTEHNGIAGYVMRTGQLVLTNAAQDHPEFDPSFDEKTSFHTRQVLCAPVKDADSRILAVVCASNKADGGEFTSEDALYLNYAADAAGISLHKSNLLREVITSQQITEARLKLTDFVSTSTSIAEFVNLVMEEGKKLMNCDRFGFLLVDQLKKELWITQIDGKNIPIRIPNQEIHL</sequence>
<dbReference type="EMBL" id="JAKCXM010000149">
    <property type="protein sequence ID" value="KAJ0400674.1"/>
    <property type="molecule type" value="Genomic_DNA"/>
</dbReference>
<feature type="coiled-coil region" evidence="1">
    <location>
        <begin position="37"/>
        <end position="64"/>
    </location>
</feature>
<gene>
    <name evidence="3" type="ORF">P43SY_005447</name>
</gene>
<dbReference type="Pfam" id="PF01590">
    <property type="entry name" value="GAF"/>
    <property type="match status" value="1"/>
</dbReference>
<dbReference type="SUPFAM" id="SSF55781">
    <property type="entry name" value="GAF domain-like"/>
    <property type="match status" value="3"/>
</dbReference>
<reference evidence="3" key="1">
    <citation type="submission" date="2021-12" db="EMBL/GenBank/DDBJ databases">
        <title>Prjna785345.</title>
        <authorList>
            <person name="Rujirawat T."/>
            <person name="Krajaejun T."/>
        </authorList>
    </citation>
    <scope>NUCLEOTIDE SEQUENCE</scope>
    <source>
        <strain evidence="3">Pi057C3</strain>
    </source>
</reference>
<name>A0AAD5MAJ1_PYTIN</name>
<dbReference type="Proteomes" id="UP001209570">
    <property type="component" value="Unassembled WGS sequence"/>
</dbReference>
<accession>A0AAD5MAJ1</accession>